<evidence type="ECO:0000313" key="4">
    <source>
        <dbReference type="Proteomes" id="UP001235269"/>
    </source>
</evidence>
<feature type="chain" id="PRO_5047139299" evidence="2">
    <location>
        <begin position="30"/>
        <end position="708"/>
    </location>
</feature>
<feature type="compositionally biased region" description="Basic and acidic residues" evidence="1">
    <location>
        <begin position="505"/>
        <end position="516"/>
    </location>
</feature>
<keyword evidence="4" id="KW-1185">Reference proteome</keyword>
<gene>
    <name evidence="3" type="ORF">QO005_001251</name>
</gene>
<comment type="caution">
    <text evidence="3">The sequence shown here is derived from an EMBL/GenBank/DDBJ whole genome shotgun (WGS) entry which is preliminary data.</text>
</comment>
<evidence type="ECO:0000256" key="2">
    <source>
        <dbReference type="SAM" id="SignalP"/>
    </source>
</evidence>
<organism evidence="3 4">
    <name type="scientific">Rhizobium paknamense</name>
    <dbReference type="NCBI Taxonomy" id="1206817"/>
    <lineage>
        <taxon>Bacteria</taxon>
        <taxon>Pseudomonadati</taxon>
        <taxon>Pseudomonadota</taxon>
        <taxon>Alphaproteobacteria</taxon>
        <taxon>Hyphomicrobiales</taxon>
        <taxon>Rhizobiaceae</taxon>
        <taxon>Rhizobium/Agrobacterium group</taxon>
        <taxon>Rhizobium</taxon>
    </lineage>
</organism>
<sequence length="708" mass="77203">MMTASRLRMRSQWWSVMAGLVLAVSPALAQELDLSPGHDKGAEEPGFQMLAQADPSPMRGTQPAPQPQGGAQPPAAAQPQVDESALRYFAARGDTARLQAEISRLKTLYPNWQPPADPLAVPANPDPQLETLWRLYSEGRYGEVRKMIGDRLAAEPGWTPPQDLLDRLAAAESRMAIIDASDKGRYEEVITKAAATPSLLNCNDVDVLWRVAEAFARTERPSRALDAYRYVLKSCQAEPERLATVQKAMTLLPYGPMQDLLALEKPASGGGREFDPIRDDLARHFVAEGGTETTLTVAESYLNRLKTTAQAGNAGDATLLGWYTFRRKDMAEAERWFRLSNDRSPNADAAQGLALTLIERKAYDQAEDALYRWRNTNNDSRATYFAATANLLAKDPPPLLAQDVLARISQATMEGRDAATAQQFGWYARGLNQNEAARRWFETALSWKADDEPSAYGLALTFDQQKNLAALEALKRQWAARSERIAAIGVEAETERPVSKPATARTERARAHKTEAVAETSAMAQASARREAARPVSANGCDGKAASTGAQLAAGWCLMRLNRPLEATAAFEQALTSTAATERSDAAYGLSLAYLRLGLTGKAAVAATRAPLSPQRARELQAAILSDRAIAAYSSKLYANALLLLDQRAQLAPERIDLMVLRGYSYMGLKRYGDAIRIFEAAAATGNAEASRGLNDAREAYDEQAGIR</sequence>
<evidence type="ECO:0000256" key="1">
    <source>
        <dbReference type="SAM" id="MobiDB-lite"/>
    </source>
</evidence>
<feature type="region of interest" description="Disordered" evidence="1">
    <location>
        <begin position="496"/>
        <end position="517"/>
    </location>
</feature>
<feature type="signal peptide" evidence="2">
    <location>
        <begin position="1"/>
        <end position="29"/>
    </location>
</feature>
<feature type="compositionally biased region" description="Low complexity" evidence="1">
    <location>
        <begin position="67"/>
        <end position="80"/>
    </location>
</feature>
<dbReference type="InterPro" id="IPR011990">
    <property type="entry name" value="TPR-like_helical_dom_sf"/>
</dbReference>
<reference evidence="3 4" key="1">
    <citation type="submission" date="2023-07" db="EMBL/GenBank/DDBJ databases">
        <title>Genomic Encyclopedia of Type Strains, Phase IV (KMG-IV): sequencing the most valuable type-strain genomes for metagenomic binning, comparative biology and taxonomic classification.</title>
        <authorList>
            <person name="Goeker M."/>
        </authorList>
    </citation>
    <scope>NUCLEOTIDE SEQUENCE [LARGE SCALE GENOMIC DNA]</scope>
    <source>
        <strain evidence="3 4">DSM 100301</strain>
    </source>
</reference>
<dbReference type="Proteomes" id="UP001235269">
    <property type="component" value="Unassembled WGS sequence"/>
</dbReference>
<name>A0ABU0I9L3_9HYPH</name>
<dbReference type="EMBL" id="JAUSWH010000003">
    <property type="protein sequence ID" value="MDQ0454921.1"/>
    <property type="molecule type" value="Genomic_DNA"/>
</dbReference>
<accession>A0ABU0I9L3</accession>
<dbReference type="Gene3D" id="1.25.40.10">
    <property type="entry name" value="Tetratricopeptide repeat domain"/>
    <property type="match status" value="2"/>
</dbReference>
<protein>
    <submittedName>
        <fullName evidence="3">Tetratricopeptide (TPR) repeat protein</fullName>
    </submittedName>
</protein>
<evidence type="ECO:0000313" key="3">
    <source>
        <dbReference type="EMBL" id="MDQ0454921.1"/>
    </source>
</evidence>
<feature type="region of interest" description="Disordered" evidence="1">
    <location>
        <begin position="52"/>
        <end position="81"/>
    </location>
</feature>
<proteinExistence type="predicted"/>
<dbReference type="SUPFAM" id="SSF48452">
    <property type="entry name" value="TPR-like"/>
    <property type="match status" value="2"/>
</dbReference>
<keyword evidence="2" id="KW-0732">Signal</keyword>